<evidence type="ECO:0000313" key="2">
    <source>
        <dbReference type="Proteomes" id="UP001602123"/>
    </source>
</evidence>
<proteinExistence type="predicted"/>
<dbReference type="PROSITE" id="PS51257">
    <property type="entry name" value="PROKAR_LIPOPROTEIN"/>
    <property type="match status" value="1"/>
</dbReference>
<reference evidence="1 2" key="1">
    <citation type="submission" date="2024-10" db="EMBL/GenBank/DDBJ databases">
        <title>The Natural Products Discovery Center: Release of the First 8490 Sequenced Strains for Exploring Actinobacteria Biosynthetic Diversity.</title>
        <authorList>
            <person name="Kalkreuter E."/>
            <person name="Kautsar S.A."/>
            <person name="Yang D."/>
            <person name="Bader C.D."/>
            <person name="Teijaro C.N."/>
            <person name="Fluegel L."/>
            <person name="Davis C.M."/>
            <person name="Simpson J.R."/>
            <person name="Lauterbach L."/>
            <person name="Steele A.D."/>
            <person name="Gui C."/>
            <person name="Meng S."/>
            <person name="Li G."/>
            <person name="Viehrig K."/>
            <person name="Ye F."/>
            <person name="Su P."/>
            <person name="Kiefer A.F."/>
            <person name="Nichols A."/>
            <person name="Cepeda A.J."/>
            <person name="Yan W."/>
            <person name="Fan B."/>
            <person name="Jiang Y."/>
            <person name="Adhikari A."/>
            <person name="Zheng C.-J."/>
            <person name="Schuster L."/>
            <person name="Cowan T.M."/>
            <person name="Smanski M.J."/>
            <person name="Chevrette M.G."/>
            <person name="De Carvalho L.P.S."/>
            <person name="Shen B."/>
        </authorList>
    </citation>
    <scope>NUCLEOTIDE SEQUENCE [LARGE SCALE GENOMIC DNA]</scope>
    <source>
        <strain evidence="1 2">NPDC001650</strain>
    </source>
</reference>
<comment type="caution">
    <text evidence="1">The sequence shown here is derived from an EMBL/GenBank/DDBJ whole genome shotgun (WGS) entry which is preliminary data.</text>
</comment>
<evidence type="ECO:0008006" key="3">
    <source>
        <dbReference type="Google" id="ProtNLM"/>
    </source>
</evidence>
<protein>
    <recommendedName>
        <fullName evidence="3">Lipoprotein</fullName>
    </recommendedName>
</protein>
<dbReference type="EMBL" id="JBIAUT010000009">
    <property type="protein sequence ID" value="MFF4219174.1"/>
    <property type="molecule type" value="Genomic_DNA"/>
</dbReference>
<dbReference type="RefSeq" id="WP_302858676.1">
    <property type="nucleotide sequence ID" value="NZ_JBFAUC010000004.1"/>
</dbReference>
<evidence type="ECO:0000313" key="1">
    <source>
        <dbReference type="EMBL" id="MFF4219174.1"/>
    </source>
</evidence>
<dbReference type="Proteomes" id="UP001602123">
    <property type="component" value="Unassembled WGS sequence"/>
</dbReference>
<sequence>MRKGRMGKRRLSVWAASASLLVAVPLLGGCMHSRQEVLDAMHLKMPDCPVKMQTYQADQFWWPPGTVEMSYTAPKGCMDDYLRAQGVDDVGKPLLRWPTGVSGFNGDREIKPTDPPFPSDIMKRFRLHLDASRTYPIHTFMTANRSSFRVLLDEKGDTTTAYLTGMNGRT</sequence>
<gene>
    <name evidence="1" type="ORF">ACFYZM_23220</name>
</gene>
<organism evidence="1 2">
    <name type="scientific">Streptomyces nondiastaticus</name>
    <dbReference type="NCBI Taxonomy" id="3154512"/>
    <lineage>
        <taxon>Bacteria</taxon>
        <taxon>Bacillati</taxon>
        <taxon>Actinomycetota</taxon>
        <taxon>Actinomycetes</taxon>
        <taxon>Kitasatosporales</taxon>
        <taxon>Streptomycetaceae</taxon>
        <taxon>Streptomyces</taxon>
    </lineage>
</organism>
<name>A0ABW6U2Y0_9ACTN</name>
<accession>A0ABW6U2Y0</accession>
<keyword evidence="2" id="KW-1185">Reference proteome</keyword>